<feature type="non-terminal residue" evidence="1">
    <location>
        <position position="92"/>
    </location>
</feature>
<name>A0A820JN14_9BILA</name>
<proteinExistence type="predicted"/>
<dbReference type="EMBL" id="CAJOAZ010018833">
    <property type="protein sequence ID" value="CAF4330271.1"/>
    <property type="molecule type" value="Genomic_DNA"/>
</dbReference>
<dbReference type="Proteomes" id="UP000663844">
    <property type="component" value="Unassembled WGS sequence"/>
</dbReference>
<reference evidence="1" key="1">
    <citation type="submission" date="2021-02" db="EMBL/GenBank/DDBJ databases">
        <authorList>
            <person name="Nowell W R."/>
        </authorList>
    </citation>
    <scope>NUCLEOTIDE SEQUENCE</scope>
</reference>
<gene>
    <name evidence="1" type="ORF">OXD698_LOCUS47655</name>
</gene>
<evidence type="ECO:0000313" key="2">
    <source>
        <dbReference type="Proteomes" id="UP000663844"/>
    </source>
</evidence>
<evidence type="ECO:0000313" key="1">
    <source>
        <dbReference type="EMBL" id="CAF4330271.1"/>
    </source>
</evidence>
<protein>
    <submittedName>
        <fullName evidence="1">Uncharacterized protein</fullName>
    </submittedName>
</protein>
<sequence>MATNKSITSVQTNTQANTQHVLNFSKDAVANRRMNMQRIQNVLLISLDNNTNDNNVDCNNTMKQLKRVVNNINTFTDGEECVEFIQTIVNNK</sequence>
<accession>A0A820JN14</accession>
<comment type="caution">
    <text evidence="1">The sequence shown here is derived from an EMBL/GenBank/DDBJ whole genome shotgun (WGS) entry which is preliminary data.</text>
</comment>
<organism evidence="1 2">
    <name type="scientific">Adineta steineri</name>
    <dbReference type="NCBI Taxonomy" id="433720"/>
    <lineage>
        <taxon>Eukaryota</taxon>
        <taxon>Metazoa</taxon>
        <taxon>Spiralia</taxon>
        <taxon>Gnathifera</taxon>
        <taxon>Rotifera</taxon>
        <taxon>Eurotatoria</taxon>
        <taxon>Bdelloidea</taxon>
        <taxon>Adinetida</taxon>
        <taxon>Adinetidae</taxon>
        <taxon>Adineta</taxon>
    </lineage>
</organism>
<dbReference type="AlphaFoldDB" id="A0A820JN14"/>